<dbReference type="Proteomes" id="UP000676169">
    <property type="component" value="Chromosome"/>
</dbReference>
<dbReference type="InterPro" id="IPR018300">
    <property type="entry name" value="Aminotrans_IV_CS"/>
</dbReference>
<gene>
    <name evidence="13" type="ORF">KBB96_07320</name>
</gene>
<evidence type="ECO:0000256" key="5">
    <source>
        <dbReference type="ARBA" id="ARBA00009320"/>
    </source>
</evidence>
<comment type="similarity">
    <text evidence="5 11">Belongs to the class-IV pyridoxal-phosphate-dependent aminotransferase family.</text>
</comment>
<dbReference type="GO" id="GO:0004084">
    <property type="term" value="F:branched-chain-amino-acid transaminase activity"/>
    <property type="evidence" value="ECO:0007669"/>
    <property type="project" value="UniProtKB-EC"/>
</dbReference>
<dbReference type="AlphaFoldDB" id="A0A975J293"/>
<dbReference type="GO" id="GO:0005829">
    <property type="term" value="C:cytosol"/>
    <property type="evidence" value="ECO:0007669"/>
    <property type="project" value="TreeGrafter"/>
</dbReference>
<dbReference type="KEGG" id="lamb:KBB96_07320"/>
<dbReference type="InterPro" id="IPR036038">
    <property type="entry name" value="Aminotransferase-like"/>
</dbReference>
<comment type="pathway">
    <text evidence="4">Amino-acid biosynthesis; L-leucine biosynthesis; L-leucine from 3-methyl-2-oxobutanoate: step 4/4.</text>
</comment>
<dbReference type="InterPro" id="IPR043131">
    <property type="entry name" value="BCAT-like_N"/>
</dbReference>
<name>A0A975J293_9BACT</name>
<comment type="catalytic activity">
    <reaction evidence="9">
        <text>L-isoleucine + 2-oxoglutarate = (S)-3-methyl-2-oxopentanoate + L-glutamate</text>
        <dbReference type="Rhea" id="RHEA:24801"/>
        <dbReference type="ChEBI" id="CHEBI:16810"/>
        <dbReference type="ChEBI" id="CHEBI:29985"/>
        <dbReference type="ChEBI" id="CHEBI:35146"/>
        <dbReference type="ChEBI" id="CHEBI:58045"/>
        <dbReference type="EC" id="2.6.1.42"/>
    </reaction>
</comment>
<dbReference type="PANTHER" id="PTHR42743">
    <property type="entry name" value="AMINO-ACID AMINOTRANSFERASE"/>
    <property type="match status" value="1"/>
</dbReference>
<evidence type="ECO:0000256" key="6">
    <source>
        <dbReference type="ARBA" id="ARBA00013053"/>
    </source>
</evidence>
<dbReference type="InterPro" id="IPR043132">
    <property type="entry name" value="BCAT-like_C"/>
</dbReference>
<sequence>MSRQVWCNGRMMSAEELRISPFDRGLTGGLGLFETILAIEGRPVFLERHLARHAEGCARLGWEAPQEPEIAEAIHTILAENQLTTGRARVRLFQTAGEGRLDALQRGPDAAVILTAAPNAPVPAAVSVTFSKWPRNERSALTGLKCASYAENLLALADARRQGYDEAYFLNTRGDVCEATTANLFVVKGGRITTPPLSSGCLPGITRGWLLETAAALGLSIAEERVTRNDLLEADEVFLTSATRGPVVVSRLDGREYAPPVLTPRCRAAWEHA</sequence>
<accession>A0A975J293</accession>
<evidence type="ECO:0000256" key="8">
    <source>
        <dbReference type="ARBA" id="ARBA00048212"/>
    </source>
</evidence>
<evidence type="ECO:0000256" key="11">
    <source>
        <dbReference type="RuleBase" id="RU004106"/>
    </source>
</evidence>
<dbReference type="Gene3D" id="3.30.470.10">
    <property type="match status" value="1"/>
</dbReference>
<dbReference type="GO" id="GO:0046394">
    <property type="term" value="P:carboxylic acid biosynthetic process"/>
    <property type="evidence" value="ECO:0007669"/>
    <property type="project" value="UniProtKB-ARBA"/>
</dbReference>
<evidence type="ECO:0000256" key="7">
    <source>
        <dbReference type="ARBA" id="ARBA00022898"/>
    </source>
</evidence>
<evidence type="ECO:0000313" key="14">
    <source>
        <dbReference type="Proteomes" id="UP000676169"/>
    </source>
</evidence>
<comment type="pathway">
    <text evidence="2">Amino-acid biosynthesis; L-isoleucine biosynthesis; L-isoleucine from 2-oxobutanoate: step 4/4.</text>
</comment>
<keyword evidence="14" id="KW-1185">Reference proteome</keyword>
<organism evidence="13 14">
    <name type="scientific">Luteolibacter ambystomatis</name>
    <dbReference type="NCBI Taxonomy" id="2824561"/>
    <lineage>
        <taxon>Bacteria</taxon>
        <taxon>Pseudomonadati</taxon>
        <taxon>Verrucomicrobiota</taxon>
        <taxon>Verrucomicrobiia</taxon>
        <taxon>Verrucomicrobiales</taxon>
        <taxon>Verrucomicrobiaceae</taxon>
        <taxon>Luteolibacter</taxon>
    </lineage>
</organism>
<reference evidence="13" key="1">
    <citation type="submission" date="2021-04" db="EMBL/GenBank/DDBJ databases">
        <title>Luteolibacter sp. 32A isolated from the skin of an Anderson's salamander (Ambystoma andersonii).</title>
        <authorList>
            <person name="Spergser J."/>
            <person name="Busse H.-J."/>
        </authorList>
    </citation>
    <scope>NUCLEOTIDE SEQUENCE</scope>
    <source>
        <strain evidence="13">32A</strain>
    </source>
</reference>
<dbReference type="RefSeq" id="WP_211633958.1">
    <property type="nucleotide sequence ID" value="NZ_CP073100.1"/>
</dbReference>
<comment type="catalytic activity">
    <reaction evidence="8">
        <text>L-valine + 2-oxoglutarate = 3-methyl-2-oxobutanoate + L-glutamate</text>
        <dbReference type="Rhea" id="RHEA:24813"/>
        <dbReference type="ChEBI" id="CHEBI:11851"/>
        <dbReference type="ChEBI" id="CHEBI:16810"/>
        <dbReference type="ChEBI" id="CHEBI:29985"/>
        <dbReference type="ChEBI" id="CHEBI:57762"/>
        <dbReference type="EC" id="2.6.1.42"/>
    </reaction>
</comment>
<dbReference type="EC" id="2.6.1.42" evidence="6"/>
<dbReference type="PANTHER" id="PTHR42743:SF11">
    <property type="entry name" value="AMINODEOXYCHORISMATE LYASE"/>
    <property type="match status" value="1"/>
</dbReference>
<dbReference type="Gene3D" id="3.20.10.10">
    <property type="entry name" value="D-amino Acid Aminotransferase, subunit A, domain 2"/>
    <property type="match status" value="1"/>
</dbReference>
<comment type="cofactor">
    <cofactor evidence="1 12">
        <name>pyridoxal 5'-phosphate</name>
        <dbReference type="ChEBI" id="CHEBI:597326"/>
    </cofactor>
</comment>
<comment type="pathway">
    <text evidence="3">Amino-acid biosynthesis; L-valine biosynthesis; L-valine from pyruvate: step 4/4.</text>
</comment>
<dbReference type="Pfam" id="PF01063">
    <property type="entry name" value="Aminotran_4"/>
    <property type="match status" value="1"/>
</dbReference>
<dbReference type="PROSITE" id="PS00770">
    <property type="entry name" value="AA_TRANSFER_CLASS_4"/>
    <property type="match status" value="1"/>
</dbReference>
<evidence type="ECO:0000313" key="13">
    <source>
        <dbReference type="EMBL" id="QUE52696.1"/>
    </source>
</evidence>
<evidence type="ECO:0000256" key="9">
    <source>
        <dbReference type="ARBA" id="ARBA00048798"/>
    </source>
</evidence>
<protein>
    <recommendedName>
        <fullName evidence="6">branched-chain-amino-acid transaminase</fullName>
        <ecNumber evidence="6">2.6.1.42</ecNumber>
    </recommendedName>
</protein>
<dbReference type="EMBL" id="CP073100">
    <property type="protein sequence ID" value="QUE52696.1"/>
    <property type="molecule type" value="Genomic_DNA"/>
</dbReference>
<proteinExistence type="inferred from homology"/>
<dbReference type="InterPro" id="IPR001544">
    <property type="entry name" value="Aminotrans_IV"/>
</dbReference>
<evidence type="ECO:0000256" key="2">
    <source>
        <dbReference type="ARBA" id="ARBA00004824"/>
    </source>
</evidence>
<dbReference type="FunFam" id="3.20.10.10:FF:000002">
    <property type="entry name" value="D-alanine aminotransferase"/>
    <property type="match status" value="1"/>
</dbReference>
<comment type="catalytic activity">
    <reaction evidence="10">
        <text>L-leucine + 2-oxoglutarate = 4-methyl-2-oxopentanoate + L-glutamate</text>
        <dbReference type="Rhea" id="RHEA:18321"/>
        <dbReference type="ChEBI" id="CHEBI:16810"/>
        <dbReference type="ChEBI" id="CHEBI:17865"/>
        <dbReference type="ChEBI" id="CHEBI:29985"/>
        <dbReference type="ChEBI" id="CHEBI:57427"/>
        <dbReference type="EC" id="2.6.1.42"/>
    </reaction>
</comment>
<evidence type="ECO:0000256" key="12">
    <source>
        <dbReference type="RuleBase" id="RU004516"/>
    </source>
</evidence>
<dbReference type="InterPro" id="IPR050571">
    <property type="entry name" value="Class-IV_PLP-Dep_Aminotrnsfr"/>
</dbReference>
<evidence type="ECO:0000256" key="3">
    <source>
        <dbReference type="ARBA" id="ARBA00004931"/>
    </source>
</evidence>
<keyword evidence="7 12" id="KW-0663">Pyridoxal phosphate</keyword>
<dbReference type="GO" id="GO:0008652">
    <property type="term" value="P:amino acid biosynthetic process"/>
    <property type="evidence" value="ECO:0007669"/>
    <property type="project" value="UniProtKB-ARBA"/>
</dbReference>
<keyword evidence="13" id="KW-0808">Transferase</keyword>
<keyword evidence="13" id="KW-0032">Aminotransferase</keyword>
<evidence type="ECO:0000256" key="4">
    <source>
        <dbReference type="ARBA" id="ARBA00005072"/>
    </source>
</evidence>
<evidence type="ECO:0000256" key="1">
    <source>
        <dbReference type="ARBA" id="ARBA00001933"/>
    </source>
</evidence>
<evidence type="ECO:0000256" key="10">
    <source>
        <dbReference type="ARBA" id="ARBA00049229"/>
    </source>
</evidence>
<dbReference type="SUPFAM" id="SSF56752">
    <property type="entry name" value="D-aminoacid aminotransferase-like PLP-dependent enzymes"/>
    <property type="match status" value="1"/>
</dbReference>